<dbReference type="Proteomes" id="UP000466442">
    <property type="component" value="Linkage Group LG12"/>
</dbReference>
<evidence type="ECO:0000313" key="2">
    <source>
        <dbReference type="Proteomes" id="UP000466442"/>
    </source>
</evidence>
<name>A0A8S9X3M8_APOLU</name>
<keyword evidence="2" id="KW-1185">Reference proteome</keyword>
<accession>A0A8S9X3M8</accession>
<dbReference type="EMBL" id="WIXP02000012">
    <property type="protein sequence ID" value="KAF6202205.1"/>
    <property type="molecule type" value="Genomic_DNA"/>
</dbReference>
<reference evidence="1" key="1">
    <citation type="journal article" date="2021" name="Mol. Ecol. Resour.">
        <title>Apolygus lucorum genome provides insights into omnivorousness and mesophyll feeding.</title>
        <authorList>
            <person name="Liu Y."/>
            <person name="Liu H."/>
            <person name="Wang H."/>
            <person name="Huang T."/>
            <person name="Liu B."/>
            <person name="Yang B."/>
            <person name="Yin L."/>
            <person name="Li B."/>
            <person name="Zhang Y."/>
            <person name="Zhang S."/>
            <person name="Jiang F."/>
            <person name="Zhang X."/>
            <person name="Ren Y."/>
            <person name="Wang B."/>
            <person name="Wang S."/>
            <person name="Lu Y."/>
            <person name="Wu K."/>
            <person name="Fan W."/>
            <person name="Wang G."/>
        </authorList>
    </citation>
    <scope>NUCLEOTIDE SEQUENCE</scope>
    <source>
        <strain evidence="1">12Hb</strain>
    </source>
</reference>
<dbReference type="AlphaFoldDB" id="A0A8S9X3M8"/>
<organism evidence="1 2">
    <name type="scientific">Apolygus lucorum</name>
    <name type="common">Small green plant bug</name>
    <name type="synonym">Lygocoris lucorum</name>
    <dbReference type="NCBI Taxonomy" id="248454"/>
    <lineage>
        <taxon>Eukaryota</taxon>
        <taxon>Metazoa</taxon>
        <taxon>Ecdysozoa</taxon>
        <taxon>Arthropoda</taxon>
        <taxon>Hexapoda</taxon>
        <taxon>Insecta</taxon>
        <taxon>Pterygota</taxon>
        <taxon>Neoptera</taxon>
        <taxon>Paraneoptera</taxon>
        <taxon>Hemiptera</taxon>
        <taxon>Heteroptera</taxon>
        <taxon>Panheteroptera</taxon>
        <taxon>Cimicomorpha</taxon>
        <taxon>Miridae</taxon>
        <taxon>Mirini</taxon>
        <taxon>Apolygus</taxon>
    </lineage>
</organism>
<gene>
    <name evidence="1" type="ORF">GE061_004603</name>
</gene>
<sequence>MVKLLLTQRLDYCLEDQSWFAASAAPHPESRQQECTELFGKDPEILIGNLGPTPNLGGLFVITQSTLLLLT</sequence>
<protein>
    <submittedName>
        <fullName evidence="1">Uncharacterized protein</fullName>
    </submittedName>
</protein>
<proteinExistence type="predicted"/>
<comment type="caution">
    <text evidence="1">The sequence shown here is derived from an EMBL/GenBank/DDBJ whole genome shotgun (WGS) entry which is preliminary data.</text>
</comment>
<evidence type="ECO:0000313" key="1">
    <source>
        <dbReference type="EMBL" id="KAF6202205.1"/>
    </source>
</evidence>